<dbReference type="AlphaFoldDB" id="A0A368H398"/>
<reference evidence="2 3" key="1">
    <citation type="submission" date="2014-10" db="EMBL/GenBank/DDBJ databases">
        <title>Draft genome of the hookworm Ancylostoma caninum.</title>
        <authorList>
            <person name="Mitreva M."/>
        </authorList>
    </citation>
    <scope>NUCLEOTIDE SEQUENCE [LARGE SCALE GENOMIC DNA]</scope>
    <source>
        <strain evidence="2 3">Baltimore</strain>
    </source>
</reference>
<organism evidence="2 3">
    <name type="scientific">Ancylostoma caninum</name>
    <name type="common">Dog hookworm</name>
    <dbReference type="NCBI Taxonomy" id="29170"/>
    <lineage>
        <taxon>Eukaryota</taxon>
        <taxon>Metazoa</taxon>
        <taxon>Ecdysozoa</taxon>
        <taxon>Nematoda</taxon>
        <taxon>Chromadorea</taxon>
        <taxon>Rhabditida</taxon>
        <taxon>Rhabditina</taxon>
        <taxon>Rhabditomorpha</taxon>
        <taxon>Strongyloidea</taxon>
        <taxon>Ancylostomatidae</taxon>
        <taxon>Ancylostomatinae</taxon>
        <taxon>Ancylostoma</taxon>
    </lineage>
</organism>
<dbReference type="STRING" id="29170.A0A368H398"/>
<dbReference type="EMBL" id="JOJR01000017">
    <property type="protein sequence ID" value="RCN51071.1"/>
    <property type="molecule type" value="Genomic_DNA"/>
</dbReference>
<sequence length="130" mass="13956">MNIFVPSVMEEYNCTKTEADAVVIVVPTASSLMAGPIAAMFYQFAGARITIVSGALLCFLGFSVGSIAPSVPILSIFAVLIGMFASVLRYSHHVREILPDKCCNMYFLFRCLLFADAITKVHVAAVAPSS</sequence>
<evidence type="ECO:0000313" key="3">
    <source>
        <dbReference type="Proteomes" id="UP000252519"/>
    </source>
</evidence>
<proteinExistence type="predicted"/>
<dbReference type="InterPro" id="IPR036259">
    <property type="entry name" value="MFS_trans_sf"/>
</dbReference>
<dbReference type="OrthoDB" id="6509908at2759"/>
<gene>
    <name evidence="2" type="ORF">ANCCAN_02858</name>
</gene>
<feature type="transmembrane region" description="Helical" evidence="1">
    <location>
        <begin position="73"/>
        <end position="91"/>
    </location>
</feature>
<keyword evidence="1" id="KW-0812">Transmembrane</keyword>
<keyword evidence="3" id="KW-1185">Reference proteome</keyword>
<accession>A0A368H398</accession>
<keyword evidence="1" id="KW-0472">Membrane</keyword>
<name>A0A368H398_ANCCA</name>
<dbReference type="SUPFAM" id="SSF103473">
    <property type="entry name" value="MFS general substrate transporter"/>
    <property type="match status" value="1"/>
</dbReference>
<comment type="caution">
    <text evidence="2">The sequence shown here is derived from an EMBL/GenBank/DDBJ whole genome shotgun (WGS) entry which is preliminary data.</text>
</comment>
<keyword evidence="1" id="KW-1133">Transmembrane helix</keyword>
<dbReference type="Proteomes" id="UP000252519">
    <property type="component" value="Unassembled WGS sequence"/>
</dbReference>
<evidence type="ECO:0000256" key="1">
    <source>
        <dbReference type="SAM" id="Phobius"/>
    </source>
</evidence>
<protein>
    <submittedName>
        <fullName evidence="2">Uncharacterized protein</fullName>
    </submittedName>
</protein>
<feature type="transmembrane region" description="Helical" evidence="1">
    <location>
        <begin position="21"/>
        <end position="42"/>
    </location>
</feature>
<evidence type="ECO:0000313" key="2">
    <source>
        <dbReference type="EMBL" id="RCN51071.1"/>
    </source>
</evidence>
<dbReference type="Gene3D" id="1.20.1250.20">
    <property type="entry name" value="MFS general substrate transporter like domains"/>
    <property type="match status" value="1"/>
</dbReference>